<comment type="subcellular location">
    <subcellularLocation>
        <location evidence="1 9">Cytoplasm</location>
    </subcellularLocation>
</comment>
<dbReference type="PANTHER" id="PTHR45526">
    <property type="entry name" value="TRANSCRIPTIONAL REGULATORY PROTEIN DPIA"/>
    <property type="match status" value="1"/>
</dbReference>
<dbReference type="SUPFAM" id="SSF46785">
    <property type="entry name" value="Winged helix' DNA-binding domain"/>
    <property type="match status" value="1"/>
</dbReference>
<dbReference type="InterPro" id="IPR036388">
    <property type="entry name" value="WH-like_DNA-bd_sf"/>
</dbReference>
<keyword evidence="8 9" id="KW-0804">Transcription</keyword>
<dbReference type="Pfam" id="PF00072">
    <property type="entry name" value="Response_reg"/>
    <property type="match status" value="1"/>
</dbReference>
<evidence type="ECO:0000256" key="1">
    <source>
        <dbReference type="ARBA" id="ARBA00004496"/>
    </source>
</evidence>
<keyword evidence="2 9" id="KW-0963">Cytoplasm</keyword>
<dbReference type="SMART" id="SM00448">
    <property type="entry name" value="REC"/>
    <property type="match status" value="1"/>
</dbReference>
<protein>
    <recommendedName>
        <fullName evidence="9">Transcriptional regulatory protein</fullName>
    </recommendedName>
</protein>
<evidence type="ECO:0000259" key="11">
    <source>
        <dbReference type="PROSITE" id="PS50110"/>
    </source>
</evidence>
<keyword evidence="6 9" id="KW-0238">DNA-binding</keyword>
<dbReference type="Gene3D" id="1.10.10.10">
    <property type="entry name" value="Winged helix-like DNA-binding domain superfamily/Winged helix DNA-binding domain"/>
    <property type="match status" value="1"/>
</dbReference>
<keyword evidence="5 9" id="KW-0805">Transcription regulation</keyword>
<keyword evidence="4 9" id="KW-0902">Two-component regulatory system</keyword>
<keyword evidence="13" id="KW-1185">Reference proteome</keyword>
<dbReference type="GO" id="GO:0003677">
    <property type="term" value="F:DNA binding"/>
    <property type="evidence" value="ECO:0007669"/>
    <property type="project" value="UniProtKB-KW"/>
</dbReference>
<keyword evidence="7 9" id="KW-0010">Activator</keyword>
<dbReference type="PROSITE" id="PS50110">
    <property type="entry name" value="RESPONSE_REGULATORY"/>
    <property type="match status" value="1"/>
</dbReference>
<dbReference type="RefSeq" id="WP_184969960.1">
    <property type="nucleotide sequence ID" value="NZ_BAAAWF010000115.1"/>
</dbReference>
<dbReference type="GO" id="GO:0005737">
    <property type="term" value="C:cytoplasm"/>
    <property type="evidence" value="ECO:0007669"/>
    <property type="project" value="UniProtKB-SubCell"/>
</dbReference>
<gene>
    <name evidence="12" type="ORF">FHS34_005456</name>
</gene>
<organism evidence="12 13">
    <name type="scientific">Streptomyces echinatus</name>
    <dbReference type="NCBI Taxonomy" id="67293"/>
    <lineage>
        <taxon>Bacteria</taxon>
        <taxon>Bacillati</taxon>
        <taxon>Actinomycetota</taxon>
        <taxon>Actinomycetes</taxon>
        <taxon>Kitasatosporales</taxon>
        <taxon>Streptomycetaceae</taxon>
        <taxon>Streptomyces</taxon>
    </lineage>
</organism>
<dbReference type="Proteomes" id="UP000585836">
    <property type="component" value="Unassembled WGS sequence"/>
</dbReference>
<sequence>MIDVLVVDDDFRVAEINAKYVGKVPGFRVAARAHSAAQALTAVERGTIDLVLLDHYLPDGTGLELVHRMREQGHGTDVIMITAAGDVTTVRQAMRLGALHYLVKPFTFAALRARLDSYAALRRTVDRVGGHGLTGQEQIDRIFGALRTAPAPSAPGLPTGHTEPTTDLICGVLHRAGHPLSAHEVAARTGLSRSTAQRYLRHLEQAGRLSLSLKYGDTGRPEHRYAWVAP</sequence>
<evidence type="ECO:0000256" key="4">
    <source>
        <dbReference type="ARBA" id="ARBA00023012"/>
    </source>
</evidence>
<name>A0A7W9PXV4_9ACTN</name>
<dbReference type="Gene3D" id="3.40.50.2300">
    <property type="match status" value="1"/>
</dbReference>
<dbReference type="AlphaFoldDB" id="A0A7W9PXV4"/>
<dbReference type="PIRSF" id="PIRSF006171">
    <property type="entry name" value="RR_citrat_malat"/>
    <property type="match status" value="1"/>
</dbReference>
<feature type="domain" description="Response regulatory" evidence="11">
    <location>
        <begin position="3"/>
        <end position="119"/>
    </location>
</feature>
<dbReference type="PANTHER" id="PTHR45526:SF1">
    <property type="entry name" value="TRANSCRIPTIONAL REGULATORY PROTEIN DCUR-RELATED"/>
    <property type="match status" value="1"/>
</dbReference>
<evidence type="ECO:0000256" key="3">
    <source>
        <dbReference type="ARBA" id="ARBA00022553"/>
    </source>
</evidence>
<comment type="caution">
    <text evidence="12">The sequence shown here is derived from an EMBL/GenBank/DDBJ whole genome shotgun (WGS) entry which is preliminary data.</text>
</comment>
<proteinExistence type="predicted"/>
<dbReference type="EMBL" id="JACHJK010000010">
    <property type="protein sequence ID" value="MBB5929965.1"/>
    <property type="molecule type" value="Genomic_DNA"/>
</dbReference>
<dbReference type="InterPro" id="IPR011006">
    <property type="entry name" value="CheY-like_superfamily"/>
</dbReference>
<dbReference type="Pfam" id="PF09339">
    <property type="entry name" value="HTH_IclR"/>
    <property type="match status" value="1"/>
</dbReference>
<dbReference type="InterPro" id="IPR036390">
    <property type="entry name" value="WH_DNA-bd_sf"/>
</dbReference>
<feature type="modified residue" description="4-aspartylphosphate" evidence="10">
    <location>
        <position position="54"/>
    </location>
</feature>
<evidence type="ECO:0000256" key="9">
    <source>
        <dbReference type="PIRNR" id="PIRNR006171"/>
    </source>
</evidence>
<dbReference type="InterPro" id="IPR051271">
    <property type="entry name" value="2C-system_Tx_regulators"/>
</dbReference>
<dbReference type="CDD" id="cd19925">
    <property type="entry name" value="REC_citrate_TCS"/>
    <property type="match status" value="1"/>
</dbReference>
<reference evidence="12 13" key="1">
    <citation type="submission" date="2020-08" db="EMBL/GenBank/DDBJ databases">
        <title>Genomic Encyclopedia of Type Strains, Phase III (KMG-III): the genomes of soil and plant-associated and newly described type strains.</title>
        <authorList>
            <person name="Whitman W."/>
        </authorList>
    </citation>
    <scope>NUCLEOTIDE SEQUENCE [LARGE SCALE GENOMIC DNA]</scope>
    <source>
        <strain evidence="12 13">CECT 3313</strain>
    </source>
</reference>
<dbReference type="InterPro" id="IPR001789">
    <property type="entry name" value="Sig_transdc_resp-reg_receiver"/>
</dbReference>
<evidence type="ECO:0000256" key="7">
    <source>
        <dbReference type="ARBA" id="ARBA00023159"/>
    </source>
</evidence>
<evidence type="ECO:0000256" key="5">
    <source>
        <dbReference type="ARBA" id="ARBA00023015"/>
    </source>
</evidence>
<evidence type="ECO:0000313" key="13">
    <source>
        <dbReference type="Proteomes" id="UP000585836"/>
    </source>
</evidence>
<dbReference type="GO" id="GO:0003700">
    <property type="term" value="F:DNA-binding transcription factor activity"/>
    <property type="evidence" value="ECO:0007669"/>
    <property type="project" value="InterPro"/>
</dbReference>
<evidence type="ECO:0000256" key="10">
    <source>
        <dbReference type="PROSITE-ProRule" id="PRU00169"/>
    </source>
</evidence>
<dbReference type="InterPro" id="IPR005471">
    <property type="entry name" value="Tscrpt_reg_IclR_N"/>
</dbReference>
<evidence type="ECO:0000256" key="6">
    <source>
        <dbReference type="ARBA" id="ARBA00023125"/>
    </source>
</evidence>
<dbReference type="InterPro" id="IPR024187">
    <property type="entry name" value="Sig_transdc_resp-reg_cit/mal"/>
</dbReference>
<evidence type="ECO:0000256" key="2">
    <source>
        <dbReference type="ARBA" id="ARBA00022490"/>
    </source>
</evidence>
<accession>A0A7W9PXV4</accession>
<evidence type="ECO:0000313" key="12">
    <source>
        <dbReference type="EMBL" id="MBB5929965.1"/>
    </source>
</evidence>
<dbReference type="GO" id="GO:0000156">
    <property type="term" value="F:phosphorelay response regulator activity"/>
    <property type="evidence" value="ECO:0007669"/>
    <property type="project" value="TreeGrafter"/>
</dbReference>
<evidence type="ECO:0000256" key="8">
    <source>
        <dbReference type="ARBA" id="ARBA00023163"/>
    </source>
</evidence>
<dbReference type="SUPFAM" id="SSF52172">
    <property type="entry name" value="CheY-like"/>
    <property type="match status" value="1"/>
</dbReference>
<keyword evidence="3 10" id="KW-0597">Phosphoprotein</keyword>